<dbReference type="SUPFAM" id="SSF110710">
    <property type="entry name" value="TTHA0583/YokD-like"/>
    <property type="match status" value="1"/>
</dbReference>
<dbReference type="InterPro" id="IPR003679">
    <property type="entry name" value="Amioglycoside_AcTrfase"/>
</dbReference>
<dbReference type="EC" id="2.3.1.-" evidence="2"/>
<sequence>MRSPALFATQHTTISKQDIFASLRKIEACNSEYLFIHSALNFGIPLLPKQEILKHLSDILLKLGAKYLIVPTFTFSFCNKENFDRVHSKSSMGMLNEYLRKLDIAKRTRDPILSCAIIPCSSQSVPSDLLLLGKHSCGKDSIFDRLHYAERVKFLFFGNRVHDCFTHSHYVEEQLQVPYRYNKEFSGYIIDQDKQEWETFILPVRYANVKAFSDDTLSKALDAHRAIKRTTLGNGSLEIVEEKQAYTIIADNIRNNIDFMLAEPYPREHLDTTYIYEKKVAL</sequence>
<dbReference type="EMBL" id="NXLW01000003">
    <property type="protein sequence ID" value="RDU73055.1"/>
    <property type="molecule type" value="Genomic_DNA"/>
</dbReference>
<evidence type="ECO:0000256" key="1">
    <source>
        <dbReference type="ARBA" id="ARBA00012882"/>
    </source>
</evidence>
<dbReference type="GO" id="GO:0046353">
    <property type="term" value="F:aminoglycoside 3-N-acetyltransferase activity"/>
    <property type="evidence" value="ECO:0007669"/>
    <property type="project" value="UniProtKB-EC"/>
</dbReference>
<keyword evidence="2" id="KW-0012">Acyltransferase</keyword>
<dbReference type="OrthoDB" id="7330654at2"/>
<keyword evidence="4" id="KW-1185">Reference proteome</keyword>
<dbReference type="Pfam" id="PF02522">
    <property type="entry name" value="Antibiotic_NAT"/>
    <property type="match status" value="1"/>
</dbReference>
<organism evidence="3 4">
    <name type="scientific">Helicobacter aurati</name>
    <dbReference type="NCBI Taxonomy" id="137778"/>
    <lineage>
        <taxon>Bacteria</taxon>
        <taxon>Pseudomonadati</taxon>
        <taxon>Campylobacterota</taxon>
        <taxon>Epsilonproteobacteria</taxon>
        <taxon>Campylobacterales</taxon>
        <taxon>Helicobacteraceae</taxon>
        <taxon>Helicobacter</taxon>
    </lineage>
</organism>
<dbReference type="Proteomes" id="UP000256424">
    <property type="component" value="Unassembled WGS sequence"/>
</dbReference>
<dbReference type="AlphaFoldDB" id="A0A3D8J782"/>
<keyword evidence="2" id="KW-0808">Transferase</keyword>
<name>A0A3D8J782_9HELI</name>
<reference evidence="3 4" key="1">
    <citation type="submission" date="2018-04" db="EMBL/GenBank/DDBJ databases">
        <title>Novel Campyloabacter and Helicobacter Species and Strains.</title>
        <authorList>
            <person name="Mannion A.J."/>
            <person name="Shen Z."/>
            <person name="Fox J.G."/>
        </authorList>
    </citation>
    <scope>NUCLEOTIDE SEQUENCE [LARGE SCALE GENOMIC DNA]</scope>
    <source>
        <strain evidence="3 4">MIT 97-5075</strain>
    </source>
</reference>
<dbReference type="RefSeq" id="WP_104763228.1">
    <property type="nucleotide sequence ID" value="NZ_FZPM01000017.1"/>
</dbReference>
<evidence type="ECO:0000313" key="4">
    <source>
        <dbReference type="Proteomes" id="UP000256424"/>
    </source>
</evidence>
<dbReference type="GO" id="GO:0046677">
    <property type="term" value="P:response to antibiotic"/>
    <property type="evidence" value="ECO:0007669"/>
    <property type="project" value="UniProtKB-KW"/>
</dbReference>
<accession>A0A3D8J782</accession>
<comment type="caution">
    <text evidence="3">The sequence shown here is derived from an EMBL/GenBank/DDBJ whole genome shotgun (WGS) entry which is preliminary data.</text>
</comment>
<proteinExistence type="inferred from homology"/>
<comment type="similarity">
    <text evidence="2">Belongs to the antibiotic N-acetyltransferase family.</text>
</comment>
<evidence type="ECO:0000313" key="3">
    <source>
        <dbReference type="EMBL" id="RDU73055.1"/>
    </source>
</evidence>
<evidence type="ECO:0000256" key="2">
    <source>
        <dbReference type="RuleBase" id="RU365031"/>
    </source>
</evidence>
<dbReference type="InterPro" id="IPR028345">
    <property type="entry name" value="Antibiotic_NAT-like"/>
</dbReference>
<protein>
    <recommendedName>
        <fullName evidence="1 2">Aminoglycoside N(3)-acetyltransferase</fullName>
        <ecNumber evidence="2">2.3.1.-</ecNumber>
    </recommendedName>
</protein>
<comment type="catalytic activity">
    <reaction evidence="2">
        <text>a 2-deoxystreptamine antibiotic + acetyl-CoA = an N(3)-acetyl-2-deoxystreptamine antibiotic + CoA + H(+)</text>
        <dbReference type="Rhea" id="RHEA:12665"/>
        <dbReference type="ChEBI" id="CHEBI:15378"/>
        <dbReference type="ChEBI" id="CHEBI:57287"/>
        <dbReference type="ChEBI" id="CHEBI:57288"/>
        <dbReference type="ChEBI" id="CHEBI:57921"/>
        <dbReference type="ChEBI" id="CHEBI:77452"/>
        <dbReference type="EC" id="2.3.1.81"/>
    </reaction>
</comment>
<gene>
    <name evidence="3" type="ORF">CQA66_02130</name>
</gene>
<keyword evidence="2" id="KW-0046">Antibiotic resistance</keyword>